<dbReference type="OrthoDB" id="286814at2759"/>
<feature type="region of interest" description="Disordered" evidence="1">
    <location>
        <begin position="96"/>
        <end position="120"/>
    </location>
</feature>
<dbReference type="AlphaFoldDB" id="A0A167X302"/>
<evidence type="ECO:0000256" key="1">
    <source>
        <dbReference type="SAM" id="MobiDB-lite"/>
    </source>
</evidence>
<reference evidence="2 3" key="1">
    <citation type="journal article" date="2016" name="Mol. Biol. Evol.">
        <title>Comparative Genomics of Early-Diverging Mushroom-Forming Fungi Provides Insights into the Origins of Lignocellulose Decay Capabilities.</title>
        <authorList>
            <person name="Nagy L.G."/>
            <person name="Riley R."/>
            <person name="Tritt A."/>
            <person name="Adam C."/>
            <person name="Daum C."/>
            <person name="Floudas D."/>
            <person name="Sun H."/>
            <person name="Yadav J.S."/>
            <person name="Pangilinan J."/>
            <person name="Larsson K.H."/>
            <person name="Matsuura K."/>
            <person name="Barry K."/>
            <person name="Labutti K."/>
            <person name="Kuo R."/>
            <person name="Ohm R.A."/>
            <person name="Bhattacharya S.S."/>
            <person name="Shirouzu T."/>
            <person name="Yoshinaga Y."/>
            <person name="Martin F.M."/>
            <person name="Grigoriev I.V."/>
            <person name="Hibbett D.S."/>
        </authorList>
    </citation>
    <scope>NUCLEOTIDE SEQUENCE [LARGE SCALE GENOMIC DNA]</scope>
    <source>
        <strain evidence="2 3">CBS 109695</strain>
    </source>
</reference>
<name>A0A167X302_9AGAM</name>
<sequence>MVTRDWWRSKPTGSRIVPQSFQPPSLCISADSYRARPRARPGTSAAALHSARISTSTTKPKCAATSYPSSVVSVQSNPGEPQFPNTHLPFSITPSVQPSPTSYSFPTTNPEQNSPQPQQLVPPKGFVYEVLRWSQAICSKVPELVETEKNGTGEIDLTYRVVQSDLEAEEWRELALDSDMANFIYLDALLPWTHGTQIRCP</sequence>
<feature type="region of interest" description="Disordered" evidence="1">
    <location>
        <begin position="1"/>
        <end position="21"/>
    </location>
</feature>
<protein>
    <submittedName>
        <fullName evidence="2">Uncharacterized protein</fullName>
    </submittedName>
</protein>
<keyword evidence="3" id="KW-1185">Reference proteome</keyword>
<gene>
    <name evidence="2" type="ORF">FIBSPDRAFT_902555</name>
</gene>
<dbReference type="EMBL" id="KV417774">
    <property type="protein sequence ID" value="KZP06768.1"/>
    <property type="molecule type" value="Genomic_DNA"/>
</dbReference>
<accession>A0A167X302</accession>
<proteinExistence type="predicted"/>
<organism evidence="2 3">
    <name type="scientific">Athelia psychrophila</name>
    <dbReference type="NCBI Taxonomy" id="1759441"/>
    <lineage>
        <taxon>Eukaryota</taxon>
        <taxon>Fungi</taxon>
        <taxon>Dikarya</taxon>
        <taxon>Basidiomycota</taxon>
        <taxon>Agaricomycotina</taxon>
        <taxon>Agaricomycetes</taxon>
        <taxon>Agaricomycetidae</taxon>
        <taxon>Atheliales</taxon>
        <taxon>Atheliaceae</taxon>
        <taxon>Athelia</taxon>
    </lineage>
</organism>
<dbReference type="Proteomes" id="UP000076532">
    <property type="component" value="Unassembled WGS sequence"/>
</dbReference>
<evidence type="ECO:0000313" key="2">
    <source>
        <dbReference type="EMBL" id="KZP06768.1"/>
    </source>
</evidence>
<evidence type="ECO:0000313" key="3">
    <source>
        <dbReference type="Proteomes" id="UP000076532"/>
    </source>
</evidence>
<feature type="compositionally biased region" description="Polar residues" evidence="1">
    <location>
        <begin position="96"/>
        <end position="119"/>
    </location>
</feature>